<dbReference type="OrthoDB" id="1376285at2"/>
<reference evidence="2 3" key="1">
    <citation type="submission" date="2019-05" db="EMBL/GenBank/DDBJ databases">
        <title>Algicella ahnfeltiae gen. nov., sp. nov., a novel marine bacterium of the family Flavobacteriaceae isolated from a red alga.</title>
        <authorList>
            <person name="Nedashkovskaya O.I."/>
            <person name="Kukhlevskiy A.D."/>
            <person name="Kim S.-G."/>
            <person name="Zhukova N.V."/>
            <person name="Mikhailov V.V."/>
        </authorList>
    </citation>
    <scope>NUCLEOTIDE SEQUENCE [LARGE SCALE GENOMIC DNA]</scope>
    <source>
        <strain evidence="2 3">10Alg115</strain>
    </source>
</reference>
<protein>
    <recommendedName>
        <fullName evidence="4">TonB C-terminal domain-containing protein</fullName>
    </recommendedName>
</protein>
<dbReference type="KEGG" id="fbe:FF125_21355"/>
<evidence type="ECO:0000313" key="3">
    <source>
        <dbReference type="Proteomes" id="UP000306229"/>
    </source>
</evidence>
<accession>A0A5B7TVL6</accession>
<feature type="chain" id="PRO_5022783941" description="TonB C-terminal domain-containing protein" evidence="1">
    <location>
        <begin position="19"/>
        <end position="111"/>
    </location>
</feature>
<evidence type="ECO:0000256" key="1">
    <source>
        <dbReference type="SAM" id="SignalP"/>
    </source>
</evidence>
<gene>
    <name evidence="2" type="ORF">FF125_21355</name>
</gene>
<dbReference type="Proteomes" id="UP000306229">
    <property type="component" value="Chromosome"/>
</dbReference>
<evidence type="ECO:0008006" key="4">
    <source>
        <dbReference type="Google" id="ProtNLM"/>
    </source>
</evidence>
<evidence type="ECO:0000313" key="2">
    <source>
        <dbReference type="EMBL" id="QCX40865.1"/>
    </source>
</evidence>
<keyword evidence="1" id="KW-0732">Signal</keyword>
<keyword evidence="3" id="KW-1185">Reference proteome</keyword>
<organism evidence="2 3">
    <name type="scientific">Aureibaculum algae</name>
    <dbReference type="NCBI Taxonomy" id="2584122"/>
    <lineage>
        <taxon>Bacteria</taxon>
        <taxon>Pseudomonadati</taxon>
        <taxon>Bacteroidota</taxon>
        <taxon>Flavobacteriia</taxon>
        <taxon>Flavobacteriales</taxon>
        <taxon>Flavobacteriaceae</taxon>
        <taxon>Aureibaculum</taxon>
    </lineage>
</organism>
<dbReference type="EMBL" id="CP040749">
    <property type="protein sequence ID" value="QCX40865.1"/>
    <property type="molecule type" value="Genomic_DNA"/>
</dbReference>
<feature type="signal peptide" evidence="1">
    <location>
        <begin position="1"/>
        <end position="18"/>
    </location>
</feature>
<dbReference type="AlphaFoldDB" id="A0A5B7TVL6"/>
<name>A0A5B7TVL6_9FLAO</name>
<proteinExistence type="predicted"/>
<dbReference type="RefSeq" id="WP_138952174.1">
    <property type="nucleotide sequence ID" value="NZ_CP040749.1"/>
</dbReference>
<sequence>MKKIKVLIVMIFMGCLTAFPTNINNETDTNLTVQIKKMLESPEFKSTKQELNATVLLMLNANDEIVIIEVKCAETQVESFVKSRLNYKKVKSNSVLKGKIFKMPLKIVMQN</sequence>